<dbReference type="InterPro" id="IPR050218">
    <property type="entry name" value="LptD"/>
</dbReference>
<reference evidence="2 3" key="1">
    <citation type="journal article" date="2003" name="Nature">
        <title>The genome of a motile marine Synechococcus.</title>
        <authorList>
            <person name="Palenik B."/>
            <person name="Brahamsha B."/>
            <person name="Larimer F."/>
            <person name="Land M."/>
            <person name="Hauser L."/>
            <person name="Chain P."/>
            <person name="Lamerdin J."/>
            <person name="Regala W."/>
            <person name="Allen E.A."/>
            <person name="McCarren J."/>
            <person name="Paulsen I."/>
            <person name="Dufresne A."/>
            <person name="Partensky F."/>
            <person name="Webb E."/>
            <person name="Waterbury J."/>
        </authorList>
    </citation>
    <scope>NUCLEOTIDE SEQUENCE [LARGE SCALE GENOMIC DNA]</scope>
    <source>
        <strain evidence="2 3">WH8102</strain>
    </source>
</reference>
<dbReference type="KEGG" id="syw:SYNW0265"/>
<evidence type="ECO:0000313" key="2">
    <source>
        <dbReference type="EMBL" id="CAE06780.1"/>
    </source>
</evidence>
<dbReference type="STRING" id="84588.SYNW0265"/>
<dbReference type="GO" id="GO:1990351">
    <property type="term" value="C:transporter complex"/>
    <property type="evidence" value="ECO:0007669"/>
    <property type="project" value="TreeGrafter"/>
</dbReference>
<dbReference type="GO" id="GO:0009279">
    <property type="term" value="C:cell outer membrane"/>
    <property type="evidence" value="ECO:0007669"/>
    <property type="project" value="TreeGrafter"/>
</dbReference>
<dbReference type="Pfam" id="PF12600">
    <property type="entry name" value="DUF3769"/>
    <property type="match status" value="1"/>
</dbReference>
<sequence>MVSTRAVAAEDAVNEPAVQAVVPQIPQLLRLTADRQRFDVRRNVAIAEGNVRLKLGAGQLVADRVEFDANFQTVYARGAVRLSRDNQVFQASALRYNLSQNEGELDDVYGVIDLDAMQGVFNVADPSPTNTEQQARPAPAPIACPPLLAPVPDWHPQPWAVSAWGGQMIDAPFGDTFLFNGTMRPEAVLGIGLQKRIFRAGPLALELEADLFSHLAKQQPGGEFNQDKPYADLPAQSFGEGILGIGARLWVQPWLSFSVVEGISYNTDYSLYEKTFRENYTKLLNYLGFEVEAAVSSDVSLVGRIHHRSGAFGTYNGVTEGSNAYLLGLRYRWGRDLPEPVGTSMAPPLGCPDPERNQRVRPTSLIQRLESTALGDGGKAIAHIPPTQTPTPSPLSPSEQQQRRSQAIAGIDQRIDDVEFQGTLSIERRSGVPVRRLNSNVRDENRFGVVKVPQLKRLGSTQLINGTISRWRVQAARIQITSNGWRADRMGFSNDPFTPAQTRIDAEDVVAREQPNGDLLISARRNRLIIEERLPVPVSRRQLIQKEEEVENRWVFGVDNDDRDGLFVGRNLKPITFGTDTELSLQPQVMVQRAIDGGSDIDPGDLFGLEAKLVGRYDGTKVRADADISSFSGDDFLENSRYWGSVERSFELGALGEVTTNLFGTYRYRTWNGSLGKTDIQAAYGVYGEKKGEFELGNSRHRFLVRGAMGDYYAERFDSNRKLRSGRGSLFASLTSTIPIWRGSTAELTPLAAYRYSPVAVVPGVSLTTNLNSTVALYGAGDHQESISFSGGPTLTLGTFSKPFLDFTQISVIGGGTLRNGASPFEFDRIVDFGTLGVGLTQQIVGPLLLSTGVNVNVDSGSEYYGDVINSSIELRWQRRSYDVGVYFNPYEGIGGVRFRLNDFNFDGSGVPFVPYTPADWFLEDDSELPL</sequence>
<organism evidence="2 3">
    <name type="scientific">Parasynechococcus marenigrum (strain WH8102)</name>
    <dbReference type="NCBI Taxonomy" id="84588"/>
    <lineage>
        <taxon>Bacteria</taxon>
        <taxon>Bacillati</taxon>
        <taxon>Cyanobacteriota</taxon>
        <taxon>Cyanophyceae</taxon>
        <taxon>Synechococcales</taxon>
        <taxon>Prochlorococcaceae</taxon>
        <taxon>Parasynechococcus</taxon>
        <taxon>Parasynechococcus marenigrum</taxon>
    </lineage>
</organism>
<protein>
    <recommendedName>
        <fullName evidence="4">DUF3769 domain-containing protein</fullName>
    </recommendedName>
</protein>
<dbReference type="RefSeq" id="WP_011127141.1">
    <property type="nucleotide sequence ID" value="NC_005070.1"/>
</dbReference>
<dbReference type="PANTHER" id="PTHR30189:SF1">
    <property type="entry name" value="LPS-ASSEMBLY PROTEIN LPTD"/>
    <property type="match status" value="1"/>
</dbReference>
<dbReference type="PANTHER" id="PTHR30189">
    <property type="entry name" value="LPS-ASSEMBLY PROTEIN"/>
    <property type="match status" value="1"/>
</dbReference>
<evidence type="ECO:0000256" key="1">
    <source>
        <dbReference type="SAM" id="MobiDB-lite"/>
    </source>
</evidence>
<feature type="region of interest" description="Disordered" evidence="1">
    <location>
        <begin position="376"/>
        <end position="404"/>
    </location>
</feature>
<evidence type="ECO:0008006" key="4">
    <source>
        <dbReference type="Google" id="ProtNLM"/>
    </source>
</evidence>
<proteinExistence type="predicted"/>
<accession>Q7U9J1</accession>
<dbReference type="eggNOG" id="COG1452">
    <property type="taxonomic scope" value="Bacteria"/>
</dbReference>
<keyword evidence="3" id="KW-1185">Reference proteome</keyword>
<gene>
    <name evidence="2" type="ordered locus">SYNW0265</name>
</gene>
<name>Q7U9J1_PARMW</name>
<dbReference type="HOGENOM" id="CLU_315659_0_0_3"/>
<evidence type="ECO:0000313" key="3">
    <source>
        <dbReference type="Proteomes" id="UP000001422"/>
    </source>
</evidence>
<dbReference type="Proteomes" id="UP000001422">
    <property type="component" value="Chromosome"/>
</dbReference>
<dbReference type="EMBL" id="BX569689">
    <property type="protein sequence ID" value="CAE06780.1"/>
    <property type="molecule type" value="Genomic_DNA"/>
</dbReference>
<dbReference type="AlphaFoldDB" id="Q7U9J1"/>
<dbReference type="InterPro" id="IPR022244">
    <property type="entry name" value="DUF3769"/>
</dbReference>